<sequence>MVILFTFPEQTSISYHKPRQIFYSTNLILQTILSKYLKWHNY</sequence>
<evidence type="ECO:0000313" key="1">
    <source>
        <dbReference type="EMBL" id="QTA83541.1"/>
    </source>
</evidence>
<dbReference type="AlphaFoldDB" id="A0A975BDV6"/>
<dbReference type="EMBL" id="CP061799">
    <property type="protein sequence ID" value="QTA83541.1"/>
    <property type="molecule type" value="Genomic_DNA"/>
</dbReference>
<dbReference type="Proteomes" id="UP000663720">
    <property type="component" value="Chromosome"/>
</dbReference>
<evidence type="ECO:0000313" key="2">
    <source>
        <dbReference type="Proteomes" id="UP000663720"/>
    </source>
</evidence>
<organism evidence="1 2">
    <name type="scientific">Desulfonema limicola</name>
    <dbReference type="NCBI Taxonomy" id="45656"/>
    <lineage>
        <taxon>Bacteria</taxon>
        <taxon>Pseudomonadati</taxon>
        <taxon>Thermodesulfobacteriota</taxon>
        <taxon>Desulfobacteria</taxon>
        <taxon>Desulfobacterales</taxon>
        <taxon>Desulfococcaceae</taxon>
        <taxon>Desulfonema</taxon>
    </lineage>
</organism>
<name>A0A975BDV6_9BACT</name>
<accession>A0A975BDV6</accession>
<keyword evidence="2" id="KW-1185">Reference proteome</keyword>
<gene>
    <name evidence="1" type="ORF">dnl_59540</name>
</gene>
<dbReference type="KEGG" id="dli:dnl_59540"/>
<protein>
    <submittedName>
        <fullName evidence="1">Uncharacterized protein</fullName>
    </submittedName>
</protein>
<proteinExistence type="predicted"/>
<reference evidence="1" key="1">
    <citation type="journal article" date="2021" name="Microb. Physiol.">
        <title>Proteogenomic Insights into the Physiology of Marine, Sulfate-Reducing, Filamentous Desulfonema limicola and Desulfonema magnum.</title>
        <authorList>
            <person name="Schnaars V."/>
            <person name="Wohlbrand L."/>
            <person name="Scheve S."/>
            <person name="Hinrichs C."/>
            <person name="Reinhardt R."/>
            <person name="Rabus R."/>
        </authorList>
    </citation>
    <scope>NUCLEOTIDE SEQUENCE</scope>
    <source>
        <strain evidence="1">5ac10</strain>
    </source>
</reference>